<keyword evidence="2" id="KW-1185">Reference proteome</keyword>
<reference evidence="1" key="1">
    <citation type="journal article" date="2021" name="Open Biol.">
        <title>Shared evolutionary footprints suggest mitochondrial oxidative damage underlies multiple complex I losses in fungi.</title>
        <authorList>
            <person name="Schikora-Tamarit M.A."/>
            <person name="Marcet-Houben M."/>
            <person name="Nosek J."/>
            <person name="Gabaldon T."/>
        </authorList>
    </citation>
    <scope>NUCLEOTIDE SEQUENCE</scope>
    <source>
        <strain evidence="1">CBS2887</strain>
    </source>
</reference>
<dbReference type="EMBL" id="JAEUBG010000394">
    <property type="protein sequence ID" value="KAH3688322.1"/>
    <property type="molecule type" value="Genomic_DNA"/>
</dbReference>
<name>A0A9P8QC43_WICPI</name>
<evidence type="ECO:0000313" key="2">
    <source>
        <dbReference type="Proteomes" id="UP000774326"/>
    </source>
</evidence>
<accession>A0A9P8QC43</accession>
<reference evidence="1" key="2">
    <citation type="submission" date="2021-01" db="EMBL/GenBank/DDBJ databases">
        <authorList>
            <person name="Schikora-Tamarit M.A."/>
        </authorList>
    </citation>
    <scope>NUCLEOTIDE SEQUENCE</scope>
    <source>
        <strain evidence="1">CBS2887</strain>
    </source>
</reference>
<dbReference type="Proteomes" id="UP000774326">
    <property type="component" value="Unassembled WGS sequence"/>
</dbReference>
<sequence>MNMTQNLPTELQWEILDHVFSAKDTKLDINKIKALSEIPKMRSLVSKYVCVLSVIAKSSKRDYRKRKHSASEARVSDNCLEVVIPERLCTRVDKLEPSNPMGFRFDSLCTEQKSEVRWKYLPLDLSDKLYAKNHKFLFIELHDYHKEPKDSVLLYRLPIWMFSKQRFKALNSTEPPQEPFVLPRVLDPPIPTHIDIIMPMKKGLKSMIDYDNYLEMAYFSRIAALDDHQRLPYNIDVNFAVLENKEDLMPTAKCLAMMQFLPDFHKRSTSVHEEEKEVLRLTDRQNTLCVDTIKSLSGSLVSKCPCCHSKQYQTQLANLGRLFWTWEATSKRWWFRNGPDRVFDDDMRIFGSVTRWKLEESGWPVSQFPIVQDPLGRLARGLYTLGSNFGYMSQFMEGYLYSDLAERDIRISERTAQVLWGAAIARAHRHYPIHRQYDPEVDIEQRPCLSDSNPNIENSLSIDLVFFKEKRDVFAAHHIRNKASYDFLVEKCHKLDILYSKVNSERGYPSRFQSQNSADSVLNRSNLYHHTLPDSKLSTRLKHWFKKLFQLKPDLCKEKAQYLDWYHQFLSLLCELPVISHEELQLLNKRFGKAGQSGSDRGQLRGLNWLTLRNLRFQKYQNSLEKLKVESE</sequence>
<evidence type="ECO:0000313" key="1">
    <source>
        <dbReference type="EMBL" id="KAH3688322.1"/>
    </source>
</evidence>
<dbReference type="AlphaFoldDB" id="A0A9P8QC43"/>
<gene>
    <name evidence="1" type="ORF">WICPIJ_000687</name>
</gene>
<comment type="caution">
    <text evidence="1">The sequence shown here is derived from an EMBL/GenBank/DDBJ whole genome shotgun (WGS) entry which is preliminary data.</text>
</comment>
<proteinExistence type="predicted"/>
<protein>
    <submittedName>
        <fullName evidence="1">Uncharacterized protein</fullName>
    </submittedName>
</protein>
<organism evidence="1 2">
    <name type="scientific">Wickerhamomyces pijperi</name>
    <name type="common">Yeast</name>
    <name type="synonym">Pichia pijperi</name>
    <dbReference type="NCBI Taxonomy" id="599730"/>
    <lineage>
        <taxon>Eukaryota</taxon>
        <taxon>Fungi</taxon>
        <taxon>Dikarya</taxon>
        <taxon>Ascomycota</taxon>
        <taxon>Saccharomycotina</taxon>
        <taxon>Saccharomycetes</taxon>
        <taxon>Phaffomycetales</taxon>
        <taxon>Wickerhamomycetaceae</taxon>
        <taxon>Wickerhamomyces</taxon>
    </lineage>
</organism>